<dbReference type="AlphaFoldDB" id="A0A1M6PL72"/>
<proteinExistence type="predicted"/>
<reference evidence="2" key="1">
    <citation type="submission" date="2016-11" db="EMBL/GenBank/DDBJ databases">
        <authorList>
            <person name="Varghese N."/>
            <person name="Submissions S."/>
        </authorList>
    </citation>
    <scope>NUCLEOTIDE SEQUENCE [LARGE SCALE GENOMIC DNA]</scope>
    <source>
        <strain evidence="2">USBA-503</strain>
    </source>
</reference>
<evidence type="ECO:0000313" key="1">
    <source>
        <dbReference type="EMBL" id="SHK08700.1"/>
    </source>
</evidence>
<sequence length="66" mass="7619">MVVARLRLDFPIGVFMVDESEKHRMNIFENSTASKRAKAPFFYAYPSRELSESVAIQLFLSYGRIS</sequence>
<gene>
    <name evidence="1" type="ORF">SAMN05443507_10866</name>
</gene>
<accession>A0A1M6PL72</accession>
<evidence type="ECO:0000313" key="2">
    <source>
        <dbReference type="Proteomes" id="UP000184016"/>
    </source>
</evidence>
<organism evidence="1 2">
    <name type="scientific">Alicyclobacillus tolerans</name>
    <dbReference type="NCBI Taxonomy" id="90970"/>
    <lineage>
        <taxon>Bacteria</taxon>
        <taxon>Bacillati</taxon>
        <taxon>Bacillota</taxon>
        <taxon>Bacilli</taxon>
        <taxon>Bacillales</taxon>
        <taxon>Alicyclobacillaceae</taxon>
        <taxon>Alicyclobacillus</taxon>
    </lineage>
</organism>
<dbReference type="STRING" id="1830138.SAMN05443507_10866"/>
<name>A0A1M6PL72_9BACL</name>
<keyword evidence="2" id="KW-1185">Reference proteome</keyword>
<dbReference type="Proteomes" id="UP000184016">
    <property type="component" value="Unassembled WGS sequence"/>
</dbReference>
<protein>
    <submittedName>
        <fullName evidence="1">Uncharacterized protein</fullName>
    </submittedName>
</protein>
<dbReference type="EMBL" id="FRAF01000008">
    <property type="protein sequence ID" value="SHK08700.1"/>
    <property type="molecule type" value="Genomic_DNA"/>
</dbReference>